<reference evidence="1 2" key="1">
    <citation type="submission" date="2016-12" db="EMBL/GenBank/DDBJ databases">
        <title>Diversity of luminous bacteria.</title>
        <authorList>
            <person name="Yoshizawa S."/>
            <person name="Kogure K."/>
        </authorList>
    </citation>
    <scope>NUCLEOTIDE SEQUENCE [LARGE SCALE GENOMIC DNA]</scope>
    <source>
        <strain evidence="1 2">SA4-48</strain>
    </source>
</reference>
<dbReference type="AlphaFoldDB" id="A0A2S7UUY0"/>
<proteinExistence type="predicted"/>
<accession>A0A2S7UUY0</accession>
<dbReference type="EMBL" id="MSCH01000003">
    <property type="protein sequence ID" value="PQJ53743.1"/>
    <property type="molecule type" value="Genomic_DNA"/>
</dbReference>
<protein>
    <submittedName>
        <fullName evidence="1">Uncharacterized protein</fullName>
    </submittedName>
</protein>
<organism evidence="1 2">
    <name type="scientific">Psychrosphaera saromensis</name>
    <dbReference type="NCBI Taxonomy" id="716813"/>
    <lineage>
        <taxon>Bacteria</taxon>
        <taxon>Pseudomonadati</taxon>
        <taxon>Pseudomonadota</taxon>
        <taxon>Gammaproteobacteria</taxon>
        <taxon>Alteromonadales</taxon>
        <taxon>Pseudoalteromonadaceae</taxon>
        <taxon>Psychrosphaera</taxon>
    </lineage>
</organism>
<evidence type="ECO:0000313" key="2">
    <source>
        <dbReference type="Proteomes" id="UP000239007"/>
    </source>
</evidence>
<sequence length="280" mass="31392">MKYIYLLFLFVSFANLAENNLSYRAKFTVLEVDTELNYQGLTDLYVGDFLVSNTNTKPQKITLNESLSVFELGMSYNWKYLILSADYSFNIAGDKRQNGENSVFENPVDEYIFGEDAFTTNSTLLVQDVDYQSGQASIGFSNGNMNVFAGYKVDTKITTMNVNSTIEFFQAVGGEPEILTLDNVLKGPFAGVSLLYDITDNSYIAVKLAVTQYESGHLMLSNDSARFNEPLTGKALSFSTKWTGKRFFVGFQSKFYKSDSSDELSVERSEIGLDLGVYFL</sequence>
<name>A0A2S7UUY0_9GAMM</name>
<evidence type="ECO:0000313" key="1">
    <source>
        <dbReference type="EMBL" id="PQJ53743.1"/>
    </source>
</evidence>
<keyword evidence="2" id="KW-1185">Reference proteome</keyword>
<dbReference type="RefSeq" id="WP_105052238.1">
    <property type="nucleotide sequence ID" value="NZ_BMYG01000002.1"/>
</dbReference>
<gene>
    <name evidence="1" type="ORF">BTO11_08755</name>
</gene>
<dbReference type="Proteomes" id="UP000239007">
    <property type="component" value="Unassembled WGS sequence"/>
</dbReference>
<comment type="caution">
    <text evidence="1">The sequence shown here is derived from an EMBL/GenBank/DDBJ whole genome shotgun (WGS) entry which is preliminary data.</text>
</comment>